<evidence type="ECO:0000256" key="1">
    <source>
        <dbReference type="SAM" id="Coils"/>
    </source>
</evidence>
<feature type="coiled-coil region" evidence="1">
    <location>
        <begin position="66"/>
        <end position="100"/>
    </location>
</feature>
<comment type="caution">
    <text evidence="2">The sequence shown here is derived from an EMBL/GenBank/DDBJ whole genome shotgun (WGS) entry which is preliminary data.</text>
</comment>
<accession>A0A226D4D3</accession>
<dbReference type="Proteomes" id="UP000198287">
    <property type="component" value="Unassembled WGS sequence"/>
</dbReference>
<dbReference type="EMBL" id="LNIX01000033">
    <property type="protein sequence ID" value="OXA40425.1"/>
    <property type="molecule type" value="Genomic_DNA"/>
</dbReference>
<evidence type="ECO:0000313" key="3">
    <source>
        <dbReference type="Proteomes" id="UP000198287"/>
    </source>
</evidence>
<sequence length="187" mass="21756">MMNRDRLNNLIDSKMRELAELRSQLVMYNAEVTERSNAIPDYAEVQRHDANLDSARVVEPLSQWSSQNRNDNIKGMRDELKEYEDLVNEQKRDIQNCKRKVRSLCGVRIPIPYDLEGLMIDGEDDQYTTFNITNNPRAKPPHPVEEEEEALPSAYRINSAELTQQNTLLLLLLLKPNHNNRRAVILQ</sequence>
<keyword evidence="1" id="KW-0175">Coiled coil</keyword>
<dbReference type="AlphaFoldDB" id="A0A226D4D3"/>
<evidence type="ECO:0000313" key="2">
    <source>
        <dbReference type="EMBL" id="OXA40425.1"/>
    </source>
</evidence>
<feature type="coiled-coil region" evidence="1">
    <location>
        <begin position="4"/>
        <end position="31"/>
    </location>
</feature>
<name>A0A226D4D3_FOLCA</name>
<keyword evidence="3" id="KW-1185">Reference proteome</keyword>
<proteinExistence type="predicted"/>
<reference evidence="2 3" key="1">
    <citation type="submission" date="2015-12" db="EMBL/GenBank/DDBJ databases">
        <title>The genome of Folsomia candida.</title>
        <authorList>
            <person name="Faddeeva A."/>
            <person name="Derks M.F."/>
            <person name="Anvar Y."/>
            <person name="Smit S."/>
            <person name="Van Straalen N."/>
            <person name="Roelofs D."/>
        </authorList>
    </citation>
    <scope>NUCLEOTIDE SEQUENCE [LARGE SCALE GENOMIC DNA]</scope>
    <source>
        <strain evidence="2 3">VU population</strain>
        <tissue evidence="2">Whole body</tissue>
    </source>
</reference>
<organism evidence="2 3">
    <name type="scientific">Folsomia candida</name>
    <name type="common">Springtail</name>
    <dbReference type="NCBI Taxonomy" id="158441"/>
    <lineage>
        <taxon>Eukaryota</taxon>
        <taxon>Metazoa</taxon>
        <taxon>Ecdysozoa</taxon>
        <taxon>Arthropoda</taxon>
        <taxon>Hexapoda</taxon>
        <taxon>Collembola</taxon>
        <taxon>Entomobryomorpha</taxon>
        <taxon>Isotomoidea</taxon>
        <taxon>Isotomidae</taxon>
        <taxon>Proisotominae</taxon>
        <taxon>Folsomia</taxon>
    </lineage>
</organism>
<protein>
    <submittedName>
        <fullName evidence="2">Uncharacterized protein</fullName>
    </submittedName>
</protein>
<gene>
    <name evidence="2" type="ORF">Fcan01_24633</name>
</gene>